<dbReference type="InterPro" id="IPR013785">
    <property type="entry name" value="Aldolase_TIM"/>
</dbReference>
<comment type="similarity">
    <text evidence="1">Belongs to the phosphosulfolactate synthase family.</text>
</comment>
<dbReference type="SUPFAM" id="SSF102110">
    <property type="entry name" value="(2r)-phospho-3-sulfolactate synthase ComA"/>
    <property type="match status" value="1"/>
</dbReference>
<organism evidence="3 4">
    <name type="scientific">Staphylotrichum longicolle</name>
    <dbReference type="NCBI Taxonomy" id="669026"/>
    <lineage>
        <taxon>Eukaryota</taxon>
        <taxon>Fungi</taxon>
        <taxon>Dikarya</taxon>
        <taxon>Ascomycota</taxon>
        <taxon>Pezizomycotina</taxon>
        <taxon>Sordariomycetes</taxon>
        <taxon>Sordariomycetidae</taxon>
        <taxon>Sordariales</taxon>
        <taxon>Chaetomiaceae</taxon>
        <taxon>Staphylotrichum</taxon>
    </lineage>
</organism>
<evidence type="ECO:0000256" key="2">
    <source>
        <dbReference type="SAM" id="MobiDB-lite"/>
    </source>
</evidence>
<comment type="caution">
    <text evidence="3">The sequence shown here is derived from an EMBL/GenBank/DDBJ whole genome shotgun (WGS) entry which is preliminary data.</text>
</comment>
<dbReference type="InterPro" id="IPR036112">
    <property type="entry name" value="ComA_synth_sf"/>
</dbReference>
<evidence type="ECO:0000256" key="1">
    <source>
        <dbReference type="ARBA" id="ARBA00010424"/>
    </source>
</evidence>
<dbReference type="Pfam" id="PF02679">
    <property type="entry name" value="ComA"/>
    <property type="match status" value="1"/>
</dbReference>
<dbReference type="Proteomes" id="UP001197093">
    <property type="component" value="Unassembled WGS sequence"/>
</dbReference>
<keyword evidence="4" id="KW-1185">Reference proteome</keyword>
<dbReference type="EMBL" id="JAHCVI010000004">
    <property type="protein sequence ID" value="KAG7286736.1"/>
    <property type="molecule type" value="Genomic_DNA"/>
</dbReference>
<proteinExistence type="inferred from homology"/>
<sequence length="323" mass="35311">MASRHISSLLRPVTHQVSRLSKPGTIQPLSTTASQLANGPNPKIMLEDESAFGFIRHNTRPPKPRKVGVTEIRGPYYSAMGKRYLKDVLETMGHHVDGLKFAGGSFSLFPEDRLRELIDLAHEYGVYVSTGGWIEHILTQSSPSTAIPRYLTLCKALNFDVIEISSGFLSLPPDDWLRLIDLVHSHSMIAKPEIGIQFGAGGDTSAEELQALSGGTSDPGKIVNLGKRFIEEGGVERIMVESEGITENVKTWRTEVVQAVLAGLPKEKVMFEAADPKVFNWYVREFGADVNLFCGPLADCPAELLAGGDLGMGDTFGKVVTFR</sequence>
<dbReference type="Gene3D" id="3.20.20.70">
    <property type="entry name" value="Aldolase class I"/>
    <property type="match status" value="1"/>
</dbReference>
<reference evidence="3" key="1">
    <citation type="submission" date="2023-02" db="EMBL/GenBank/DDBJ databases">
        <authorList>
            <person name="Palmer J.M."/>
        </authorList>
    </citation>
    <scope>NUCLEOTIDE SEQUENCE</scope>
    <source>
        <strain evidence="3">FW57</strain>
    </source>
</reference>
<dbReference type="PANTHER" id="PTHR48413">
    <property type="match status" value="1"/>
</dbReference>
<dbReference type="AlphaFoldDB" id="A0AAD4ESA8"/>
<evidence type="ECO:0000313" key="3">
    <source>
        <dbReference type="EMBL" id="KAG7286736.1"/>
    </source>
</evidence>
<dbReference type="PANTHER" id="PTHR48413:SF1">
    <property type="entry name" value="PROTEIN HEAT-STRESS-ASSOCIATED 32"/>
    <property type="match status" value="1"/>
</dbReference>
<name>A0AAD4ESA8_9PEZI</name>
<dbReference type="InterPro" id="IPR003830">
    <property type="entry name" value="ComA_synth"/>
</dbReference>
<feature type="region of interest" description="Disordered" evidence="2">
    <location>
        <begin position="1"/>
        <end position="32"/>
    </location>
</feature>
<evidence type="ECO:0008006" key="5">
    <source>
        <dbReference type="Google" id="ProtNLM"/>
    </source>
</evidence>
<gene>
    <name evidence="3" type="ORF">NEMBOFW57_009050</name>
</gene>
<evidence type="ECO:0000313" key="4">
    <source>
        <dbReference type="Proteomes" id="UP001197093"/>
    </source>
</evidence>
<protein>
    <recommendedName>
        <fullName evidence="5">Sulfonate biosynthesis enzyme</fullName>
    </recommendedName>
</protein>
<accession>A0AAD4ESA8</accession>